<dbReference type="InterPro" id="IPR036909">
    <property type="entry name" value="Cyt_c-like_dom_sf"/>
</dbReference>
<comment type="caution">
    <text evidence="6">The sequence shown here is derived from an EMBL/GenBank/DDBJ whole genome shotgun (WGS) entry which is preliminary data.</text>
</comment>
<evidence type="ECO:0000256" key="4">
    <source>
        <dbReference type="PROSITE-ProRule" id="PRU00433"/>
    </source>
</evidence>
<dbReference type="Proteomes" id="UP000264071">
    <property type="component" value="Unassembled WGS sequence"/>
</dbReference>
<evidence type="ECO:0000256" key="1">
    <source>
        <dbReference type="ARBA" id="ARBA00022617"/>
    </source>
</evidence>
<dbReference type="InterPro" id="IPR051459">
    <property type="entry name" value="Cytochrome_c-type_DH"/>
</dbReference>
<keyword evidence="2 4" id="KW-0479">Metal-binding</keyword>
<gene>
    <name evidence="6" type="ORF">DGD08_09335</name>
</gene>
<dbReference type="AlphaFoldDB" id="A0A3D4V9T0"/>
<dbReference type="OMA" id="FPFNIRR"/>
<evidence type="ECO:0000313" key="6">
    <source>
        <dbReference type="EMBL" id="HCT57398.1"/>
    </source>
</evidence>
<evidence type="ECO:0000313" key="7">
    <source>
        <dbReference type="Proteomes" id="UP000264071"/>
    </source>
</evidence>
<dbReference type="GO" id="GO:0020037">
    <property type="term" value="F:heme binding"/>
    <property type="evidence" value="ECO:0007669"/>
    <property type="project" value="InterPro"/>
</dbReference>
<dbReference type="Pfam" id="PF13442">
    <property type="entry name" value="Cytochrome_CBB3"/>
    <property type="match status" value="1"/>
</dbReference>
<dbReference type="Pfam" id="PF00034">
    <property type="entry name" value="Cytochrom_C"/>
    <property type="match status" value="1"/>
</dbReference>
<dbReference type="GO" id="GO:0046872">
    <property type="term" value="F:metal ion binding"/>
    <property type="evidence" value="ECO:0007669"/>
    <property type="project" value="UniProtKB-KW"/>
</dbReference>
<dbReference type="InterPro" id="IPR009056">
    <property type="entry name" value="Cyt_c-like_dom"/>
</dbReference>
<feature type="domain" description="Cytochrome c" evidence="5">
    <location>
        <begin position="196"/>
        <end position="292"/>
    </location>
</feature>
<proteinExistence type="predicted"/>
<evidence type="ECO:0000256" key="3">
    <source>
        <dbReference type="ARBA" id="ARBA00023004"/>
    </source>
</evidence>
<dbReference type="PROSITE" id="PS51007">
    <property type="entry name" value="CYTC"/>
    <property type="match status" value="2"/>
</dbReference>
<dbReference type="PANTHER" id="PTHR35008">
    <property type="entry name" value="BLL4482 PROTEIN-RELATED"/>
    <property type="match status" value="1"/>
</dbReference>
<evidence type="ECO:0000259" key="5">
    <source>
        <dbReference type="PROSITE" id="PS51007"/>
    </source>
</evidence>
<dbReference type="PANTHER" id="PTHR35008:SF8">
    <property type="entry name" value="ALCOHOL DEHYDROGENASE CYTOCHROME C SUBUNIT"/>
    <property type="match status" value="1"/>
</dbReference>
<dbReference type="Gene3D" id="1.10.760.10">
    <property type="entry name" value="Cytochrome c-like domain"/>
    <property type="match status" value="2"/>
</dbReference>
<reference evidence="6 7" key="1">
    <citation type="journal article" date="2018" name="Nat. Biotechnol.">
        <title>A standardized bacterial taxonomy based on genome phylogeny substantially revises the tree of life.</title>
        <authorList>
            <person name="Parks D.H."/>
            <person name="Chuvochina M."/>
            <person name="Waite D.W."/>
            <person name="Rinke C."/>
            <person name="Skarshewski A."/>
            <person name="Chaumeil P.A."/>
            <person name="Hugenholtz P."/>
        </authorList>
    </citation>
    <scope>NUCLEOTIDE SEQUENCE [LARGE SCALE GENOMIC DNA]</scope>
    <source>
        <strain evidence="6">UBA8844</strain>
    </source>
</reference>
<accession>A0A3D4V9T0</accession>
<protein>
    <submittedName>
        <fullName evidence="6">Cytochrome C</fullName>
    </submittedName>
</protein>
<sequence length="299" mass="31731">MKRVMRWIAYAAGILVVLLGGVAGYVYAASNSKSNQQYDVPLQHVTITSDSITLARGRHLTTAIGKCVDCHSDDLGGQIMIDDPALGVAIGPNITSGGKLATYSDEELVRVIRHGVKRDGRGAFVMPSDDYQHFSDADVGAIVAYLRSVPSVDRDLGTSMLRPVGRALVATNQLPAYPAARIDHSRTPPASMQEDSTLAYGEYLANVGGCTGCHGAGLSGGPIPGMPPQAPPAANITPTGIGQFSDAQVEAMLRTGKRPDGSAIKQTMPWRYTAMMTPVEMRATIMYLRSVPGKAFGNR</sequence>
<dbReference type="SUPFAM" id="SSF46626">
    <property type="entry name" value="Cytochrome c"/>
    <property type="match status" value="2"/>
</dbReference>
<dbReference type="EMBL" id="DPIY01000009">
    <property type="protein sequence ID" value="HCT57398.1"/>
    <property type="molecule type" value="Genomic_DNA"/>
</dbReference>
<organism evidence="6 7">
    <name type="scientific">Gemmatimonas aurantiaca</name>
    <dbReference type="NCBI Taxonomy" id="173480"/>
    <lineage>
        <taxon>Bacteria</taxon>
        <taxon>Pseudomonadati</taxon>
        <taxon>Gemmatimonadota</taxon>
        <taxon>Gemmatimonadia</taxon>
        <taxon>Gemmatimonadales</taxon>
        <taxon>Gemmatimonadaceae</taxon>
        <taxon>Gemmatimonas</taxon>
    </lineage>
</organism>
<keyword evidence="3 4" id="KW-0408">Iron</keyword>
<evidence type="ECO:0000256" key="2">
    <source>
        <dbReference type="ARBA" id="ARBA00022723"/>
    </source>
</evidence>
<feature type="domain" description="Cytochrome c" evidence="5">
    <location>
        <begin position="52"/>
        <end position="150"/>
    </location>
</feature>
<dbReference type="GO" id="GO:0009055">
    <property type="term" value="F:electron transfer activity"/>
    <property type="evidence" value="ECO:0007669"/>
    <property type="project" value="InterPro"/>
</dbReference>
<name>A0A3D4V9T0_9BACT</name>
<keyword evidence="1 4" id="KW-0349">Heme</keyword>